<feature type="region of interest" description="Disordered" evidence="1">
    <location>
        <begin position="1"/>
        <end position="210"/>
    </location>
</feature>
<accession>A0A8K0P245</accession>
<organism evidence="2 3">
    <name type="scientific">Ladona fulva</name>
    <name type="common">Scarce chaser dragonfly</name>
    <name type="synonym">Libellula fulva</name>
    <dbReference type="NCBI Taxonomy" id="123851"/>
    <lineage>
        <taxon>Eukaryota</taxon>
        <taxon>Metazoa</taxon>
        <taxon>Ecdysozoa</taxon>
        <taxon>Arthropoda</taxon>
        <taxon>Hexapoda</taxon>
        <taxon>Insecta</taxon>
        <taxon>Pterygota</taxon>
        <taxon>Palaeoptera</taxon>
        <taxon>Odonata</taxon>
        <taxon>Epiprocta</taxon>
        <taxon>Anisoptera</taxon>
        <taxon>Libelluloidea</taxon>
        <taxon>Libellulidae</taxon>
        <taxon>Ladona</taxon>
    </lineage>
</organism>
<dbReference type="EMBL" id="KZ308443">
    <property type="protein sequence ID" value="KAG8229698.1"/>
    <property type="molecule type" value="Genomic_DNA"/>
</dbReference>
<evidence type="ECO:0000313" key="3">
    <source>
        <dbReference type="Proteomes" id="UP000792457"/>
    </source>
</evidence>
<reference evidence="2" key="2">
    <citation type="submission" date="2017-10" db="EMBL/GenBank/DDBJ databases">
        <title>Ladona fulva Genome sequencing and assembly.</title>
        <authorList>
            <person name="Murali S."/>
            <person name="Richards S."/>
            <person name="Bandaranaike D."/>
            <person name="Bellair M."/>
            <person name="Blankenburg K."/>
            <person name="Chao H."/>
            <person name="Dinh H."/>
            <person name="Doddapaneni H."/>
            <person name="Dugan-Rocha S."/>
            <person name="Elkadiri S."/>
            <person name="Gnanaolivu R."/>
            <person name="Hernandez B."/>
            <person name="Skinner E."/>
            <person name="Javaid M."/>
            <person name="Lee S."/>
            <person name="Li M."/>
            <person name="Ming W."/>
            <person name="Munidasa M."/>
            <person name="Muniz J."/>
            <person name="Nguyen L."/>
            <person name="Hughes D."/>
            <person name="Osuji N."/>
            <person name="Pu L.-L."/>
            <person name="Puazo M."/>
            <person name="Qu C."/>
            <person name="Quiroz J."/>
            <person name="Raj R."/>
            <person name="Weissenberger G."/>
            <person name="Xin Y."/>
            <person name="Zou X."/>
            <person name="Han Y."/>
            <person name="Worley K."/>
            <person name="Muzny D."/>
            <person name="Gibbs R."/>
        </authorList>
    </citation>
    <scope>NUCLEOTIDE SEQUENCE</scope>
    <source>
        <strain evidence="2">Sampled in the wild</strain>
    </source>
</reference>
<name>A0A8K0P245_LADFU</name>
<comment type="caution">
    <text evidence="2">The sequence shown here is derived from an EMBL/GenBank/DDBJ whole genome shotgun (WGS) entry which is preliminary data.</text>
</comment>
<feature type="compositionally biased region" description="Polar residues" evidence="1">
    <location>
        <begin position="20"/>
        <end position="44"/>
    </location>
</feature>
<protein>
    <submittedName>
        <fullName evidence="2">Uncharacterized protein</fullName>
    </submittedName>
</protein>
<dbReference type="OrthoDB" id="6154712at2759"/>
<feature type="compositionally biased region" description="Low complexity" evidence="1">
    <location>
        <begin position="106"/>
        <end position="129"/>
    </location>
</feature>
<sequence length="366" mass="38523">MPRQTLKQSSSSSITRSNSVGVLNQSDSETDMTSSQRRIPNGLSSAMRPTISSQNKMNGSGKGGSSGNSSARRRSLTSTFSSGNLNNIGNEDSSSEEAGPVGTKGSSSTQQQQRPRSTSIDSNSANSSNLTGTGAGGMRHSGVSSRTAGGTSRPGGDLGRTAREVTQRLTQPSGAALGRRGSRKGGDGDAAPIPAPRGPHTTQAEREDKDVDAMLDIATAPLTMELCSSLVDRLTRSADAVVHLHKRISLLEGGSTPQHQQSPQLLHTLEEGVALAQDTLQLIREPRMPALHHLPLSVDGSAKQRDFPSLPMIPLPSSGQGIDQSNPAMMQMVQQYYDMLLSLFQQRMGNPPQKQNAESGVGQGSS</sequence>
<dbReference type="Proteomes" id="UP000792457">
    <property type="component" value="Unassembled WGS sequence"/>
</dbReference>
<evidence type="ECO:0000313" key="2">
    <source>
        <dbReference type="EMBL" id="KAG8229698.1"/>
    </source>
</evidence>
<dbReference type="AlphaFoldDB" id="A0A8K0P245"/>
<evidence type="ECO:0000256" key="1">
    <source>
        <dbReference type="SAM" id="MobiDB-lite"/>
    </source>
</evidence>
<proteinExistence type="predicted"/>
<feature type="compositionally biased region" description="Polar residues" evidence="1">
    <location>
        <begin position="76"/>
        <end position="92"/>
    </location>
</feature>
<reference evidence="2" key="1">
    <citation type="submission" date="2013-04" db="EMBL/GenBank/DDBJ databases">
        <authorList>
            <person name="Qu J."/>
            <person name="Murali S.C."/>
            <person name="Bandaranaike D."/>
            <person name="Bellair M."/>
            <person name="Blankenburg K."/>
            <person name="Chao H."/>
            <person name="Dinh H."/>
            <person name="Doddapaneni H."/>
            <person name="Downs B."/>
            <person name="Dugan-Rocha S."/>
            <person name="Elkadiri S."/>
            <person name="Gnanaolivu R.D."/>
            <person name="Hernandez B."/>
            <person name="Javaid M."/>
            <person name="Jayaseelan J.C."/>
            <person name="Lee S."/>
            <person name="Li M."/>
            <person name="Ming W."/>
            <person name="Munidasa M."/>
            <person name="Muniz J."/>
            <person name="Nguyen L."/>
            <person name="Ongeri F."/>
            <person name="Osuji N."/>
            <person name="Pu L.-L."/>
            <person name="Puazo M."/>
            <person name="Qu C."/>
            <person name="Quiroz J."/>
            <person name="Raj R."/>
            <person name="Weissenberger G."/>
            <person name="Xin Y."/>
            <person name="Zou X."/>
            <person name="Han Y."/>
            <person name="Richards S."/>
            <person name="Worley K."/>
            <person name="Muzny D."/>
            <person name="Gibbs R."/>
        </authorList>
    </citation>
    <scope>NUCLEOTIDE SEQUENCE</scope>
    <source>
        <strain evidence="2">Sampled in the wild</strain>
    </source>
</reference>
<keyword evidence="3" id="KW-1185">Reference proteome</keyword>
<gene>
    <name evidence="2" type="ORF">J437_LFUL009823</name>
</gene>
<feature type="compositionally biased region" description="Low complexity" evidence="1">
    <location>
        <begin position="9"/>
        <end position="19"/>
    </location>
</feature>